<evidence type="ECO:0000313" key="16">
    <source>
        <dbReference type="RefSeq" id="XP_038973761.1"/>
    </source>
</evidence>
<dbReference type="Pfam" id="PF02225">
    <property type="entry name" value="PA"/>
    <property type="match status" value="1"/>
</dbReference>
<keyword evidence="4 10" id="KW-0732">Signal</keyword>
<evidence type="ECO:0000259" key="14">
    <source>
        <dbReference type="Pfam" id="PF17766"/>
    </source>
</evidence>
<keyword evidence="5 9" id="KW-0378">Hydrolase</keyword>
<evidence type="ECO:0000256" key="8">
    <source>
        <dbReference type="PIRSR" id="PIRSR615500-1"/>
    </source>
</evidence>
<gene>
    <name evidence="16" type="primary">LOC103724366</name>
</gene>
<dbReference type="CDD" id="cd04852">
    <property type="entry name" value="Peptidases_S8_3"/>
    <property type="match status" value="1"/>
</dbReference>
<evidence type="ECO:0000256" key="7">
    <source>
        <dbReference type="ARBA" id="ARBA00023180"/>
    </source>
</evidence>
<dbReference type="InterPro" id="IPR000209">
    <property type="entry name" value="Peptidase_S8/S53_dom"/>
</dbReference>
<dbReference type="FunFam" id="3.50.30.30:FF:000005">
    <property type="entry name" value="subtilisin-like protease SBT1.5"/>
    <property type="match status" value="1"/>
</dbReference>
<dbReference type="Gene3D" id="2.60.40.2310">
    <property type="match status" value="1"/>
</dbReference>
<dbReference type="InterPro" id="IPR037045">
    <property type="entry name" value="S8pro/Inhibitor_I9_sf"/>
</dbReference>
<keyword evidence="15" id="KW-1185">Reference proteome</keyword>
<evidence type="ECO:0000256" key="1">
    <source>
        <dbReference type="ARBA" id="ARBA00004613"/>
    </source>
</evidence>
<dbReference type="AlphaFoldDB" id="A0A8B8ZHX0"/>
<evidence type="ECO:0000256" key="3">
    <source>
        <dbReference type="ARBA" id="ARBA00022670"/>
    </source>
</evidence>
<dbReference type="SUPFAM" id="SSF52743">
    <property type="entry name" value="Subtilisin-like"/>
    <property type="match status" value="1"/>
</dbReference>
<comment type="subcellular location">
    <subcellularLocation>
        <location evidence="1">Secreted</location>
    </subcellularLocation>
</comment>
<dbReference type="Gene3D" id="3.40.50.200">
    <property type="entry name" value="Peptidase S8/S53 domain"/>
    <property type="match status" value="1"/>
</dbReference>
<comment type="similarity">
    <text evidence="2 9">Belongs to the peptidase S8 family.</text>
</comment>
<dbReference type="InterPro" id="IPR010259">
    <property type="entry name" value="S8pro/Inhibitor_I9"/>
</dbReference>
<evidence type="ECO:0000256" key="2">
    <source>
        <dbReference type="ARBA" id="ARBA00011073"/>
    </source>
</evidence>
<dbReference type="Pfam" id="PF05922">
    <property type="entry name" value="Inhibitor_I9"/>
    <property type="match status" value="1"/>
</dbReference>
<dbReference type="InterPro" id="IPR036852">
    <property type="entry name" value="Peptidase_S8/S53_dom_sf"/>
</dbReference>
<protein>
    <submittedName>
        <fullName evidence="16">Subtilisin-like protease</fullName>
    </submittedName>
</protein>
<dbReference type="GO" id="GO:0004252">
    <property type="term" value="F:serine-type endopeptidase activity"/>
    <property type="evidence" value="ECO:0007669"/>
    <property type="project" value="UniProtKB-UniRule"/>
</dbReference>
<dbReference type="RefSeq" id="XP_038973761.1">
    <property type="nucleotide sequence ID" value="XM_039117833.1"/>
</dbReference>
<evidence type="ECO:0000313" key="15">
    <source>
        <dbReference type="Proteomes" id="UP000228380"/>
    </source>
</evidence>
<name>A0A8B8ZHX0_PHODC</name>
<dbReference type="Pfam" id="PF00082">
    <property type="entry name" value="Peptidase_S8"/>
    <property type="match status" value="1"/>
</dbReference>
<dbReference type="InterPro" id="IPR003137">
    <property type="entry name" value="PA_domain"/>
</dbReference>
<dbReference type="PRINTS" id="PR00723">
    <property type="entry name" value="SUBTILISIN"/>
</dbReference>
<dbReference type="GeneID" id="103724366"/>
<dbReference type="PANTHER" id="PTHR10795">
    <property type="entry name" value="PROPROTEIN CONVERTASE SUBTILISIN/KEXIN"/>
    <property type="match status" value="1"/>
</dbReference>
<feature type="signal peptide" evidence="10">
    <location>
        <begin position="1"/>
        <end position="23"/>
    </location>
</feature>
<feature type="domain" description="Inhibitor I9" evidence="13">
    <location>
        <begin position="39"/>
        <end position="118"/>
    </location>
</feature>
<evidence type="ECO:0000256" key="4">
    <source>
        <dbReference type="ARBA" id="ARBA00022729"/>
    </source>
</evidence>
<reference evidence="16" key="1">
    <citation type="submission" date="2025-08" db="UniProtKB">
        <authorList>
            <consortium name="RefSeq"/>
        </authorList>
    </citation>
    <scope>IDENTIFICATION</scope>
    <source>
        <tissue evidence="16">Young leaves</tissue>
    </source>
</reference>
<feature type="domain" description="PA" evidence="12">
    <location>
        <begin position="378"/>
        <end position="465"/>
    </location>
</feature>
<sequence>MGIPVRFLLLLFSLWHSGSPATARPPKRAVPLSFDKPKTYIVHVHRNLASSSSENPEELEKWYKSFLPSDMLRSGEPRLIHSYTVAISGFAARLTEEELWDVKKKPGFIHAYPDRLIPLQTTRTPAFLGLWGNTASFWNNSNYGEGVIIGVLDSGISPDHPSFRDEGMPPPPPKWKGACDFSTFKCNNKLIGARYLVRGWDFMHKTYDGGDQEEPFDDYGHGTHAAGTAAGMFVGNANALGQATGTAAGMAPYAHLAVYKVCTELGCFTSDMLAGLDNAIKDGVDVLSLSLGGYSLPFFDDGIAIGAFRAVEKGIFVSCAAGNEGPFNATVSNEAPWMLTVGASTIDREIRATVKLGNGVELIGQSAYQPSDFLPADLPLVYPGLHGGSRAAVCKSGSLKDIDVKGKVVVCDADADVGRVNQGRTVKSAGGAAMILANKEASGFTTMSDTHVLPAAHVSYSEGLKMKSYISSASAPTASIAFHGTLIGTFPAPAVASLSARGPSRADPNILKPDIVGPGVNILAAWPFLVGPSGNGAAAFNIISGTSMATPHLSGIAALLKSTHPGWSPAAIKSAIMTTADLTANDGEPIRDQNMDVADFYAVGSGHVNPSRAANPGLIYDIDAGDYIAYLCGLRYTDEQVSAVVSRAIKCSSIESVSGAELNYPSFTVFLNAENNYKLTVTRTVTNVGAPRSTYGVRVKSPTGVSVAVEPKRLSFSKANETARYSVTFSSSSGSRSSISDGAEKGLLTWVSSDKITRVYSPIMVSIV</sequence>
<dbReference type="PROSITE" id="PS00136">
    <property type="entry name" value="SUBTILASE_ASP"/>
    <property type="match status" value="1"/>
</dbReference>
<keyword evidence="7" id="KW-0325">Glycoprotein</keyword>
<dbReference type="KEGG" id="pda:103724366"/>
<evidence type="ECO:0000256" key="5">
    <source>
        <dbReference type="ARBA" id="ARBA00022801"/>
    </source>
</evidence>
<dbReference type="Pfam" id="PF17766">
    <property type="entry name" value="fn3_6"/>
    <property type="match status" value="1"/>
</dbReference>
<feature type="active site" description="Charge relay system" evidence="8 9">
    <location>
        <position position="221"/>
    </location>
</feature>
<evidence type="ECO:0000256" key="6">
    <source>
        <dbReference type="ARBA" id="ARBA00022825"/>
    </source>
</evidence>
<proteinExistence type="inferred from homology"/>
<keyword evidence="6 9" id="KW-0720">Serine protease</keyword>
<dbReference type="Gene3D" id="3.50.30.30">
    <property type="match status" value="1"/>
</dbReference>
<evidence type="ECO:0000256" key="9">
    <source>
        <dbReference type="PROSITE-ProRule" id="PRU01240"/>
    </source>
</evidence>
<evidence type="ECO:0000256" key="10">
    <source>
        <dbReference type="SAM" id="SignalP"/>
    </source>
</evidence>
<dbReference type="CDD" id="cd02120">
    <property type="entry name" value="PA_subtilisin_like"/>
    <property type="match status" value="1"/>
</dbReference>
<keyword evidence="3 9" id="KW-0645">Protease</keyword>
<dbReference type="InterPro" id="IPR045051">
    <property type="entry name" value="SBT"/>
</dbReference>
<feature type="chain" id="PRO_5034418077" evidence="10">
    <location>
        <begin position="24"/>
        <end position="768"/>
    </location>
</feature>
<organism evidence="15 16">
    <name type="scientific">Phoenix dactylifera</name>
    <name type="common">Date palm</name>
    <dbReference type="NCBI Taxonomy" id="42345"/>
    <lineage>
        <taxon>Eukaryota</taxon>
        <taxon>Viridiplantae</taxon>
        <taxon>Streptophyta</taxon>
        <taxon>Embryophyta</taxon>
        <taxon>Tracheophyta</taxon>
        <taxon>Spermatophyta</taxon>
        <taxon>Magnoliopsida</taxon>
        <taxon>Liliopsida</taxon>
        <taxon>Arecaceae</taxon>
        <taxon>Coryphoideae</taxon>
        <taxon>Phoeniceae</taxon>
        <taxon>Phoenix</taxon>
    </lineage>
</organism>
<dbReference type="GO" id="GO:0005576">
    <property type="term" value="C:extracellular region"/>
    <property type="evidence" value="ECO:0007669"/>
    <property type="project" value="UniProtKB-SubCell"/>
</dbReference>
<evidence type="ECO:0000259" key="12">
    <source>
        <dbReference type="Pfam" id="PF02225"/>
    </source>
</evidence>
<dbReference type="InterPro" id="IPR023827">
    <property type="entry name" value="Peptidase_S8_Asp-AS"/>
</dbReference>
<accession>A0A8B8ZHX0</accession>
<dbReference type="Proteomes" id="UP000228380">
    <property type="component" value="Unplaced"/>
</dbReference>
<feature type="active site" description="Charge relay system" evidence="8 9">
    <location>
        <position position="547"/>
    </location>
</feature>
<dbReference type="FunFam" id="3.40.50.200:FF:000006">
    <property type="entry name" value="Subtilisin-like protease SBT1.5"/>
    <property type="match status" value="1"/>
</dbReference>
<feature type="domain" description="Peptidase S8/S53" evidence="11">
    <location>
        <begin position="144"/>
        <end position="585"/>
    </location>
</feature>
<dbReference type="InterPro" id="IPR041469">
    <property type="entry name" value="Subtilisin-like_FN3"/>
</dbReference>
<feature type="domain" description="Subtilisin-like protease fibronectin type-III" evidence="14">
    <location>
        <begin position="661"/>
        <end position="765"/>
    </location>
</feature>
<feature type="active site" description="Charge relay system" evidence="8 9">
    <location>
        <position position="153"/>
    </location>
</feature>
<dbReference type="OrthoDB" id="206201at2759"/>
<evidence type="ECO:0000259" key="13">
    <source>
        <dbReference type="Pfam" id="PF05922"/>
    </source>
</evidence>
<dbReference type="InterPro" id="IPR015500">
    <property type="entry name" value="Peptidase_S8_subtilisin-rel"/>
</dbReference>
<dbReference type="Gene3D" id="3.30.70.80">
    <property type="entry name" value="Peptidase S8 propeptide/proteinase inhibitor I9"/>
    <property type="match status" value="1"/>
</dbReference>
<evidence type="ECO:0000259" key="11">
    <source>
        <dbReference type="Pfam" id="PF00082"/>
    </source>
</evidence>
<dbReference type="InterPro" id="IPR034197">
    <property type="entry name" value="Peptidases_S8_3"/>
</dbReference>
<dbReference type="GO" id="GO:0006508">
    <property type="term" value="P:proteolysis"/>
    <property type="evidence" value="ECO:0007669"/>
    <property type="project" value="UniProtKB-KW"/>
</dbReference>
<dbReference type="PROSITE" id="PS51892">
    <property type="entry name" value="SUBTILASE"/>
    <property type="match status" value="1"/>
</dbReference>